<keyword evidence="3" id="KW-1185">Reference proteome</keyword>
<gene>
    <name evidence="2" type="ORF">HHL09_00680</name>
</gene>
<evidence type="ECO:0000313" key="3">
    <source>
        <dbReference type="Proteomes" id="UP000501812"/>
    </source>
</evidence>
<evidence type="ECO:0000256" key="1">
    <source>
        <dbReference type="SAM" id="SignalP"/>
    </source>
</evidence>
<dbReference type="Proteomes" id="UP000501812">
    <property type="component" value="Chromosome"/>
</dbReference>
<feature type="chain" id="PRO_5033038820" description="Fibronectin type-III domain-containing protein" evidence="1">
    <location>
        <begin position="20"/>
        <end position="1300"/>
    </location>
</feature>
<organism evidence="2 3">
    <name type="scientific">Luteolibacter luteus</name>
    <dbReference type="NCBI Taxonomy" id="2728835"/>
    <lineage>
        <taxon>Bacteria</taxon>
        <taxon>Pseudomonadati</taxon>
        <taxon>Verrucomicrobiota</taxon>
        <taxon>Verrucomicrobiia</taxon>
        <taxon>Verrucomicrobiales</taxon>
        <taxon>Verrucomicrobiaceae</taxon>
        <taxon>Luteolibacter</taxon>
    </lineage>
</organism>
<dbReference type="PROSITE" id="PS51257">
    <property type="entry name" value="PROKAR_LIPOPROTEIN"/>
    <property type="match status" value="1"/>
</dbReference>
<keyword evidence="1" id="KW-0732">Signal</keyword>
<evidence type="ECO:0008006" key="4">
    <source>
        <dbReference type="Google" id="ProtNLM"/>
    </source>
</evidence>
<reference evidence="2 3" key="1">
    <citation type="submission" date="2020-04" db="EMBL/GenBank/DDBJ databases">
        <title>Luteolibacter sp. G-1-1-1 isolated from soil.</title>
        <authorList>
            <person name="Dahal R.H."/>
        </authorList>
    </citation>
    <scope>NUCLEOTIDE SEQUENCE [LARGE SCALE GENOMIC DNA]</scope>
    <source>
        <strain evidence="2 3">G-1-1-1</strain>
    </source>
</reference>
<dbReference type="EMBL" id="CP051774">
    <property type="protein sequence ID" value="QJE94359.1"/>
    <property type="molecule type" value="Genomic_DNA"/>
</dbReference>
<dbReference type="KEGG" id="luo:HHL09_00680"/>
<dbReference type="RefSeq" id="WP_169452580.1">
    <property type="nucleotide sequence ID" value="NZ_CP051774.1"/>
</dbReference>
<accession>A0A858RD91</accession>
<evidence type="ECO:0000313" key="2">
    <source>
        <dbReference type="EMBL" id="QJE94359.1"/>
    </source>
</evidence>
<protein>
    <recommendedName>
        <fullName evidence="4">Fibronectin type-III domain-containing protein</fullName>
    </recommendedName>
</protein>
<sequence length="1300" mass="141099">MFRLFRIHAFLIAAGLACATAQLPSPPPVLSLPPSLSAAGTGVVVNGTAWGYVVWQATSPEWYAKNDVAVYLKPGNADSALPFVLQGTMAPMTDPTAIQAWVNRSQRLADATGGLAQNLTIAHNDAGRLIKQWTADPNQIVPNDFAARLAMLGNRGKQEPGAASALRALGLNHPVFRFLSGTGWAGPLNVSVGQDATIELREVLRATGAEGPVVARVTLRAVNMEARTSPDLLIAPGPAVQVTPDWASLTLPALETPMSIAPRTPLPDLAPALRWSIPDELRRQILLTRGFMVWRGNSNTSYATPVQLLQAVPALKKTLRDAAPASKIFSSIEGIGTGPQVTDFALDRTTWFVADDNGRFDFTTPAEEPHNTVFTGTPLAWNASYYYHVAAVDLLGRYGPPAPVRQATAVHTLPPGVPRITRIENVVSGGEERLRLSIVPNENQTGQPQTTRYLIFRDRVKNTAAPANSLNKSIDPTRQNEMIYVGTVGQPANTDQEITFTDDSLVPTAPEHYGQTYFYCVRAAHQTIFGYNCSPPSPAVFGTLRDRTGPPAPTGILYTEAPRAGMYFVANNPAPVVNPGLPDDVIRLRFSLRRLDPGISHVEVRVNSNLPTDPPNTLSQQRSLPTAYFGKGDNISFDYPILRPRLSAVSVELRPVTSAGRKGKNFSFSFEAGAIGGQTDLPLNLEVKSGMLMNMNPETDSWFLNFFRRANNSASFFSISPSYDSQGTWTSIFPGGVDSTKSRSLLIQYRSTSGGSWMNLATARLAQNTNTFRYFTPTNLFGYEYRVWEVLDPSDEVVPPFAVHAPLAGNPRGINPINVTLFVPVGASEYRLYRRIDDGPLFLLKQDTGTWDPSVLKTTVFNDGMIPPAGTTISYFGQCFDNNGNPGPLALLDQKVGIIPDLPIPVVDSLDSGGTLADPTMLVKASCPSPGVQQMEIRVTPDPEPSANLVSTPTTGGLLYNFTPGAELTAPQNYNKTLLSLGSFKLDPSQPLIYSSAVRIKQNVEYTFQIRAIGPNGATGVWSAEQKFTWTPPVTGSTVPWPAHPLPKVESWNSAISAFLPSPINYHVSATPSLATRPLRMLSPYGGINNNFPSVGENGFPDHRPSQLGVAVEIGSVRLTDPDADSSNSNWDVYGVSQGVNGTIYKYGSLGVSDLPNAANAPDDLWESQLHRKELMQGDIATYDYSRRMLPVVLYRQQLYRMAQGVNTAVPNADLVQVSPMINSIAWRTINGRAVMVDPYVRAVRRYPINGAYPALSIVIYDTAPVTTGATYAYYLVHFSQDGEPDLIHPCGNVFIPINP</sequence>
<name>A0A858RD91_9BACT</name>
<proteinExistence type="predicted"/>
<feature type="signal peptide" evidence="1">
    <location>
        <begin position="1"/>
        <end position="19"/>
    </location>
</feature>